<organism evidence="1 2">
    <name type="scientific">Eumeta variegata</name>
    <name type="common">Bagworm moth</name>
    <name type="synonym">Eumeta japonica</name>
    <dbReference type="NCBI Taxonomy" id="151549"/>
    <lineage>
        <taxon>Eukaryota</taxon>
        <taxon>Metazoa</taxon>
        <taxon>Ecdysozoa</taxon>
        <taxon>Arthropoda</taxon>
        <taxon>Hexapoda</taxon>
        <taxon>Insecta</taxon>
        <taxon>Pterygota</taxon>
        <taxon>Neoptera</taxon>
        <taxon>Endopterygota</taxon>
        <taxon>Lepidoptera</taxon>
        <taxon>Glossata</taxon>
        <taxon>Ditrysia</taxon>
        <taxon>Tineoidea</taxon>
        <taxon>Psychidae</taxon>
        <taxon>Oiketicinae</taxon>
        <taxon>Eumeta</taxon>
    </lineage>
</organism>
<dbReference type="STRING" id="151549.A0A4C1ZP55"/>
<dbReference type="EMBL" id="BGZK01002017">
    <property type="protein sequence ID" value="GBP89670.1"/>
    <property type="molecule type" value="Genomic_DNA"/>
</dbReference>
<name>A0A4C1ZP55_EUMVA</name>
<keyword evidence="2" id="KW-1185">Reference proteome</keyword>
<evidence type="ECO:0000313" key="2">
    <source>
        <dbReference type="Proteomes" id="UP000299102"/>
    </source>
</evidence>
<proteinExistence type="predicted"/>
<evidence type="ECO:0000313" key="1">
    <source>
        <dbReference type="EMBL" id="GBP89670.1"/>
    </source>
</evidence>
<comment type="caution">
    <text evidence="1">The sequence shown here is derived from an EMBL/GenBank/DDBJ whole genome shotgun (WGS) entry which is preliminary data.</text>
</comment>
<accession>A0A4C1ZP55</accession>
<protein>
    <submittedName>
        <fullName evidence="1">Uncharacterized protein</fullName>
    </submittedName>
</protein>
<dbReference type="PANTHER" id="PTHR33480:SF1">
    <property type="entry name" value="TYR RECOMBINASE DOMAIN-CONTAINING PROTEIN"/>
    <property type="match status" value="1"/>
</dbReference>
<dbReference type="AlphaFoldDB" id="A0A4C1ZP55"/>
<gene>
    <name evidence="1" type="ORF">EVAR_67002_1</name>
</gene>
<dbReference type="PANTHER" id="PTHR33480">
    <property type="entry name" value="SET DOMAIN-CONTAINING PROTEIN-RELATED"/>
    <property type="match status" value="1"/>
</dbReference>
<sequence>MHSQARGVIATVYQRMKFEAENGVERVTDARWRTSKAVGRSSARGVLNKTSKFSPHQYDIGRRRAGEIERPTLTDFKNKEKPDENINKGLYVNLSEDIKEYALQFQRLTIRGKLGRTVPVLLSPFAMRCLETVIKYRRAAKIKEGNEYVFCAPHSGHPKKKYIRAPVL</sequence>
<dbReference type="OrthoDB" id="2266637at2759"/>
<reference evidence="1 2" key="1">
    <citation type="journal article" date="2019" name="Commun. Biol.">
        <title>The bagworm genome reveals a unique fibroin gene that provides high tensile strength.</title>
        <authorList>
            <person name="Kono N."/>
            <person name="Nakamura H."/>
            <person name="Ohtoshi R."/>
            <person name="Tomita M."/>
            <person name="Numata K."/>
            <person name="Arakawa K."/>
        </authorList>
    </citation>
    <scope>NUCLEOTIDE SEQUENCE [LARGE SCALE GENOMIC DNA]</scope>
</reference>
<dbReference type="Proteomes" id="UP000299102">
    <property type="component" value="Unassembled WGS sequence"/>
</dbReference>